<name>A0ABD5Z3I9_9EURY</name>
<keyword evidence="2" id="KW-0328">Glycosyltransferase</keyword>
<reference evidence="2 3" key="1">
    <citation type="journal article" date="2019" name="Int. J. Syst. Evol. Microbiol.">
        <title>The Global Catalogue of Microorganisms (GCM) 10K type strain sequencing project: providing services to taxonomists for standard genome sequencing and annotation.</title>
        <authorList>
            <consortium name="The Broad Institute Genomics Platform"/>
            <consortium name="The Broad Institute Genome Sequencing Center for Infectious Disease"/>
            <person name="Wu L."/>
            <person name="Ma J."/>
        </authorList>
    </citation>
    <scope>NUCLEOTIDE SEQUENCE [LARGE SCALE GENOMIC DNA]</scope>
    <source>
        <strain evidence="2 3">XZGYJ-43</strain>
    </source>
</reference>
<dbReference type="GO" id="GO:0016757">
    <property type="term" value="F:glycosyltransferase activity"/>
    <property type="evidence" value="ECO:0007669"/>
    <property type="project" value="UniProtKB-KW"/>
</dbReference>
<feature type="domain" description="Glycosyl transferase family 1" evidence="1">
    <location>
        <begin position="202"/>
        <end position="335"/>
    </location>
</feature>
<dbReference type="InterPro" id="IPR050194">
    <property type="entry name" value="Glycosyltransferase_grp1"/>
</dbReference>
<sequence length="374" mass="43424">MLDQDIQPSPPFSDPCVVHDPITFRGGGEQYAAELAAVLDAPLYTYQKSDDIRLNTDVTVDEFGDPGFLDQQALKTPIRRVHRVIEYENFEVPEQHDAVITTGEISKSLLHHPYQRRYHLLHTPARWLFDRGPAQYKENNWPIRWAKQLYQSVTRIHDQSTIPRVDDFVVNSEIIARRLETYHRREATTVIYPPIDLESYYHKEDRGFLLYLGRLEPHKRVEELVDAVSGTDYKLRIAGTGSVEEDLRRRADDDVEFLGFVSEDRKRDLLARCDALLFNSEHEDFGIVPVEAFASGKPVIGVNEGFTKYQIEEDVNGILFDRGVKNVRDAINKMYGQMWDAEKIQATAERYGMERFEREWCRLIYQEDSEPDAP</sequence>
<proteinExistence type="predicted"/>
<organism evidence="2 3">
    <name type="scientific">Halospeciosus flavus</name>
    <dbReference type="NCBI Taxonomy" id="3032283"/>
    <lineage>
        <taxon>Archaea</taxon>
        <taxon>Methanobacteriati</taxon>
        <taxon>Methanobacteriota</taxon>
        <taxon>Stenosarchaea group</taxon>
        <taxon>Halobacteria</taxon>
        <taxon>Halobacteriales</taxon>
        <taxon>Halobacteriaceae</taxon>
        <taxon>Halospeciosus</taxon>
    </lineage>
</organism>
<accession>A0ABD5Z3I9</accession>
<dbReference type="Gene3D" id="3.40.50.2000">
    <property type="entry name" value="Glycogen Phosphorylase B"/>
    <property type="match status" value="2"/>
</dbReference>
<dbReference type="EMBL" id="JBHTAR010000011">
    <property type="protein sequence ID" value="MFC7199767.1"/>
    <property type="molecule type" value="Genomic_DNA"/>
</dbReference>
<evidence type="ECO:0000313" key="3">
    <source>
        <dbReference type="Proteomes" id="UP001596447"/>
    </source>
</evidence>
<dbReference type="InterPro" id="IPR001296">
    <property type="entry name" value="Glyco_trans_1"/>
</dbReference>
<dbReference type="EC" id="2.4.-.-" evidence="2"/>
<gene>
    <name evidence="2" type="ORF">ACFQJ9_10170</name>
</gene>
<evidence type="ECO:0000259" key="1">
    <source>
        <dbReference type="Pfam" id="PF00534"/>
    </source>
</evidence>
<keyword evidence="2" id="KW-0808">Transferase</keyword>
<dbReference type="SUPFAM" id="SSF53756">
    <property type="entry name" value="UDP-Glycosyltransferase/glycogen phosphorylase"/>
    <property type="match status" value="1"/>
</dbReference>
<evidence type="ECO:0000313" key="2">
    <source>
        <dbReference type="EMBL" id="MFC7199767.1"/>
    </source>
</evidence>
<protein>
    <submittedName>
        <fullName evidence="2">Glycosyltransferase</fullName>
        <ecNumber evidence="2">2.4.-.-</ecNumber>
    </submittedName>
</protein>
<dbReference type="Pfam" id="PF00534">
    <property type="entry name" value="Glycos_transf_1"/>
    <property type="match status" value="1"/>
</dbReference>
<dbReference type="RefSeq" id="WP_279529691.1">
    <property type="nucleotide sequence ID" value="NZ_CP122312.1"/>
</dbReference>
<keyword evidence="3" id="KW-1185">Reference proteome</keyword>
<dbReference type="Proteomes" id="UP001596447">
    <property type="component" value="Unassembled WGS sequence"/>
</dbReference>
<comment type="caution">
    <text evidence="2">The sequence shown here is derived from an EMBL/GenBank/DDBJ whole genome shotgun (WGS) entry which is preliminary data.</text>
</comment>
<dbReference type="AlphaFoldDB" id="A0ABD5Z3I9"/>
<dbReference type="PANTHER" id="PTHR45947:SF3">
    <property type="entry name" value="SULFOQUINOVOSYL TRANSFERASE SQD2"/>
    <property type="match status" value="1"/>
</dbReference>
<dbReference type="PANTHER" id="PTHR45947">
    <property type="entry name" value="SULFOQUINOVOSYL TRANSFERASE SQD2"/>
    <property type="match status" value="1"/>
</dbReference>